<dbReference type="SUPFAM" id="SSF49854">
    <property type="entry name" value="Spermadhesin, CUB domain"/>
    <property type="match status" value="5"/>
</dbReference>
<reference evidence="5" key="1">
    <citation type="journal article" date="2023" name="Genome Biol. Evol.">
        <title>Long-read-based Genome Assembly of Drosophila gunungcola Reveals Fewer Chemosensory Genes in Flower-breeding Species.</title>
        <authorList>
            <person name="Negi A."/>
            <person name="Liao B.Y."/>
            <person name="Yeh S.D."/>
        </authorList>
    </citation>
    <scope>NUCLEOTIDE SEQUENCE</scope>
    <source>
        <strain evidence="5">Sukarami</strain>
    </source>
</reference>
<evidence type="ECO:0000313" key="6">
    <source>
        <dbReference type="Proteomes" id="UP001059596"/>
    </source>
</evidence>
<keyword evidence="2" id="KW-1015">Disulfide bond</keyword>
<dbReference type="FunFam" id="2.60.120.290:FF:000005">
    <property type="entry name" value="Procollagen C-endopeptidase enhancer 1"/>
    <property type="match status" value="1"/>
</dbReference>
<accession>A0A9P9YC27</accession>
<feature type="domain" description="CUB" evidence="4">
    <location>
        <begin position="1"/>
        <end position="72"/>
    </location>
</feature>
<dbReference type="FunFam" id="2.60.120.290:FF:000091">
    <property type="entry name" value="Cubilin homolog"/>
    <property type="match status" value="1"/>
</dbReference>
<evidence type="ECO:0000313" key="5">
    <source>
        <dbReference type="EMBL" id="KAI8034242.1"/>
    </source>
</evidence>
<dbReference type="PANTHER" id="PTHR24251:SF37">
    <property type="entry name" value="CUB DOMAIN-CONTAINING PROTEIN"/>
    <property type="match status" value="1"/>
</dbReference>
<dbReference type="Pfam" id="PF00431">
    <property type="entry name" value="CUB"/>
    <property type="match status" value="3"/>
</dbReference>
<comment type="caution">
    <text evidence="3">Lacks conserved residue(s) required for the propagation of feature annotation.</text>
</comment>
<evidence type="ECO:0000256" key="2">
    <source>
        <dbReference type="ARBA" id="ARBA00023157"/>
    </source>
</evidence>
<feature type="domain" description="CUB" evidence="4">
    <location>
        <begin position="451"/>
        <end position="564"/>
    </location>
</feature>
<protein>
    <recommendedName>
        <fullName evidence="4">CUB domain-containing protein</fullName>
    </recommendedName>
</protein>
<dbReference type="EMBL" id="JAMKOV010000078">
    <property type="protein sequence ID" value="KAI8034242.1"/>
    <property type="molecule type" value="Genomic_DNA"/>
</dbReference>
<dbReference type="SMART" id="SM00042">
    <property type="entry name" value="CUB"/>
    <property type="match status" value="3"/>
</dbReference>
<dbReference type="InterPro" id="IPR000859">
    <property type="entry name" value="CUB_dom"/>
</dbReference>
<keyword evidence="1" id="KW-0677">Repeat</keyword>
<proteinExistence type="predicted"/>
<name>A0A9P9YC27_9MUSC</name>
<dbReference type="CDD" id="cd00041">
    <property type="entry name" value="CUB"/>
    <property type="match status" value="4"/>
</dbReference>
<evidence type="ECO:0000259" key="4">
    <source>
        <dbReference type="PROSITE" id="PS01180"/>
    </source>
</evidence>
<keyword evidence="6" id="KW-1185">Reference proteome</keyword>
<evidence type="ECO:0000256" key="1">
    <source>
        <dbReference type="ARBA" id="ARBA00022737"/>
    </source>
</evidence>
<feature type="domain" description="CUB" evidence="4">
    <location>
        <begin position="75"/>
        <end position="192"/>
    </location>
</feature>
<feature type="domain" description="CUB" evidence="4">
    <location>
        <begin position="196"/>
        <end position="340"/>
    </location>
</feature>
<dbReference type="PANTHER" id="PTHR24251">
    <property type="entry name" value="OVOCHYMASE-RELATED"/>
    <property type="match status" value="1"/>
</dbReference>
<dbReference type="Gene3D" id="2.60.120.290">
    <property type="entry name" value="Spermadhesin, CUB domain"/>
    <property type="match status" value="5"/>
</dbReference>
<evidence type="ECO:0000256" key="3">
    <source>
        <dbReference type="PROSITE-ProRule" id="PRU00059"/>
    </source>
</evidence>
<dbReference type="Proteomes" id="UP001059596">
    <property type="component" value="Unassembled WGS sequence"/>
</dbReference>
<gene>
    <name evidence="5" type="ORF">M5D96_013001</name>
</gene>
<dbReference type="InterPro" id="IPR035914">
    <property type="entry name" value="Sperma_CUB_dom_sf"/>
</dbReference>
<dbReference type="AlphaFoldDB" id="A0A9P9YC27"/>
<dbReference type="PROSITE" id="PS01180">
    <property type="entry name" value="CUB"/>
    <property type="match status" value="4"/>
</dbReference>
<comment type="caution">
    <text evidence="5">The sequence shown here is derived from an EMBL/GenBank/DDBJ whole genome shotgun (WGS) entry which is preliminary data.</text>
</comment>
<organism evidence="5 6">
    <name type="scientific">Drosophila gunungcola</name>
    <name type="common">fruit fly</name>
    <dbReference type="NCBI Taxonomy" id="103775"/>
    <lineage>
        <taxon>Eukaryota</taxon>
        <taxon>Metazoa</taxon>
        <taxon>Ecdysozoa</taxon>
        <taxon>Arthropoda</taxon>
        <taxon>Hexapoda</taxon>
        <taxon>Insecta</taxon>
        <taxon>Pterygota</taxon>
        <taxon>Neoptera</taxon>
        <taxon>Endopterygota</taxon>
        <taxon>Diptera</taxon>
        <taxon>Brachycera</taxon>
        <taxon>Muscomorpha</taxon>
        <taxon>Ephydroidea</taxon>
        <taxon>Drosophilidae</taxon>
        <taxon>Drosophila</taxon>
        <taxon>Sophophora</taxon>
    </lineage>
</organism>
<sequence length="577" mass="65260">MLDFEPHTNCDYDGVELYSGPIPHARQRRGRFCGHINEDLPVISIPEERGIIHSYSDDRHPSRGFSALVRVMRNCDQQIALNGSTRYAFREFSNQDSMGYEHNLDCNIVFRVNSDQQISLQFESFHVEQSLNCGKDFVELRDGAGPFADLIGKFCGQDQPPTMITTRHTLFLRFYTDERINDSGFELTINAVPRLCDRASHQLAADGVKQVTIESPVGSPGGIYGSEVACHWRILGDVPLSVQFLFFDLHGPDANGSCVDDYLKIYNSEDAELVEQGFGSELVFNGQTSGHDFINYATEHVYCGNVKPDTYYANANEVYLKFRSKGMEKRTRFQVQVSLTSNAERHYEGLQGRVRLSQTSNCDITIRAPPNHTLSLYYNELVFGTYDCKVESLDVFDSTNRSLQHVCSFVDVGKSLFSSASELRLQMKTGSFLTTLDLTYLASPAERGPGCGGEFYNTQGVFANPFYPANVRNNSECQWNIRVPSNNIVLLNFEVFNLGSKSTCHTDYLLILERDESGEELEMQRFCGEDNPKVYKSQRSQVMVRFHKTVNYDGIGWVIRFAGVYSNYQVPRYLLGG</sequence>